<protein>
    <recommendedName>
        <fullName evidence="3">LPS export ABC transporter periplasmic protein LptC</fullName>
    </recommendedName>
</protein>
<dbReference type="InterPro" id="IPR010664">
    <property type="entry name" value="LipoPS_assembly_LptC-rel"/>
</dbReference>
<dbReference type="Proteomes" id="UP000253977">
    <property type="component" value="Unassembled WGS sequence"/>
</dbReference>
<evidence type="ECO:0000313" key="2">
    <source>
        <dbReference type="Proteomes" id="UP000253977"/>
    </source>
</evidence>
<reference evidence="1 2" key="1">
    <citation type="submission" date="2018-07" db="EMBL/GenBank/DDBJ databases">
        <title>Thalassococcus profundi sp. nov., a marine bacterium isolated from deep seawater of Okinawa Trough.</title>
        <authorList>
            <person name="Yu M."/>
        </authorList>
    </citation>
    <scope>NUCLEOTIDE SEQUENCE [LARGE SCALE GENOMIC DNA]</scope>
    <source>
        <strain evidence="1 2">WRAS1</strain>
    </source>
</reference>
<dbReference type="Pfam" id="PF06835">
    <property type="entry name" value="LptC"/>
    <property type="match status" value="1"/>
</dbReference>
<dbReference type="RefSeq" id="WP_114509574.1">
    <property type="nucleotide sequence ID" value="NZ_QPMK01000002.1"/>
</dbReference>
<keyword evidence="2" id="KW-1185">Reference proteome</keyword>
<evidence type="ECO:0008006" key="3">
    <source>
        <dbReference type="Google" id="ProtNLM"/>
    </source>
</evidence>
<gene>
    <name evidence="1" type="ORF">DU478_03645</name>
</gene>
<dbReference type="AlphaFoldDB" id="A0A369TSB2"/>
<accession>A0A369TSB2</accession>
<name>A0A369TSB2_9RHOB</name>
<comment type="caution">
    <text evidence="1">The sequence shown here is derived from an EMBL/GenBank/DDBJ whole genome shotgun (WGS) entry which is preliminary data.</text>
</comment>
<dbReference type="Gene3D" id="2.60.450.10">
    <property type="entry name" value="Lipopolysaccharide (LPS) transport protein A like domain"/>
    <property type="match status" value="1"/>
</dbReference>
<dbReference type="OrthoDB" id="7871110at2"/>
<organism evidence="1 2">
    <name type="scientific">Thalassococcus profundi</name>
    <dbReference type="NCBI Taxonomy" id="2282382"/>
    <lineage>
        <taxon>Bacteria</taxon>
        <taxon>Pseudomonadati</taxon>
        <taxon>Pseudomonadota</taxon>
        <taxon>Alphaproteobacteria</taxon>
        <taxon>Rhodobacterales</taxon>
        <taxon>Roseobacteraceae</taxon>
        <taxon>Thalassococcus</taxon>
    </lineage>
</organism>
<dbReference type="EMBL" id="QPMK01000002">
    <property type="protein sequence ID" value="RDD67762.1"/>
    <property type="molecule type" value="Genomic_DNA"/>
</dbReference>
<proteinExistence type="predicted"/>
<evidence type="ECO:0000313" key="1">
    <source>
        <dbReference type="EMBL" id="RDD67762.1"/>
    </source>
</evidence>
<sequence length="202" mass="21583">MVRTYSRYSRMIAWLKILLPMAALGLLSTIFLLSGDSDPASRVPFSQVGIDGDIAREEVRSPRFSGTTNTGAALTMTARVARPSENEDGRMEAEVLEASILSQDGSRIDLSAPAASLRDATAEAELTGGVEIESSTGYTLNTQSMLTSLERIEAESRGRVTGKGPLGTLEAGRMQITTAPDSDDIQLLFTGGVKLVYIPQPD</sequence>